<keyword evidence="2" id="KW-1185">Reference proteome</keyword>
<reference evidence="1 2" key="1">
    <citation type="journal article" date="2019" name="Nat. Plants">
        <title>Stout camphor tree genome fills gaps in understanding of flowering plant genome evolution.</title>
        <authorList>
            <person name="Chaw S.M."/>
            <person name="Liu Y.C."/>
            <person name="Wu Y.W."/>
            <person name="Wang H.Y."/>
            <person name="Lin C.I."/>
            <person name="Wu C.S."/>
            <person name="Ke H.M."/>
            <person name="Chang L.Y."/>
            <person name="Hsu C.Y."/>
            <person name="Yang H.T."/>
            <person name="Sudianto E."/>
            <person name="Hsu M.H."/>
            <person name="Wu K.P."/>
            <person name="Wang L.N."/>
            <person name="Leebens-Mack J.H."/>
            <person name="Tsai I.J."/>
        </authorList>
    </citation>
    <scope>NUCLEOTIDE SEQUENCE [LARGE SCALE GENOMIC DNA]</scope>
    <source>
        <strain evidence="2">cv. Chaw 1501</strain>
        <tissue evidence="1">Young leaves</tissue>
    </source>
</reference>
<dbReference type="Proteomes" id="UP000283530">
    <property type="component" value="Unassembled WGS sequence"/>
</dbReference>
<evidence type="ECO:0000313" key="2">
    <source>
        <dbReference type="Proteomes" id="UP000283530"/>
    </source>
</evidence>
<name>A0A443N9X4_9MAGN</name>
<protein>
    <submittedName>
        <fullName evidence="1">DUF761 domain-containing protein</fullName>
    </submittedName>
</protein>
<comment type="caution">
    <text evidence="1">The sequence shown here is derived from an EMBL/GenBank/DDBJ whole genome shotgun (WGS) entry which is preliminary data.</text>
</comment>
<accession>A0A443N9X4</accession>
<evidence type="ECO:0000313" key="1">
    <source>
        <dbReference type="EMBL" id="RWR75315.1"/>
    </source>
</evidence>
<sequence>MAAGKWLLLSRLRKAIQKVRFLLSFNVHKWHHLMSAVQSPSRHQLSFNDPPGLLDCTNSDIGLSPASIRRTQSDVDDDIDRRAQAFIDNFHRHIQMERQVSLELRYAARNGGLQRTSSD</sequence>
<dbReference type="OrthoDB" id="1682876at2759"/>
<gene>
    <name evidence="1" type="ORF">CKAN_00369100</name>
</gene>
<dbReference type="InterPro" id="IPR008480">
    <property type="entry name" value="DUF761_pln"/>
</dbReference>
<dbReference type="AlphaFoldDB" id="A0A443N9X4"/>
<dbReference type="Pfam" id="PF05553">
    <property type="entry name" value="DUF761"/>
    <property type="match status" value="1"/>
</dbReference>
<dbReference type="EMBL" id="QPKB01000002">
    <property type="protein sequence ID" value="RWR75315.1"/>
    <property type="molecule type" value="Genomic_DNA"/>
</dbReference>
<organism evidence="1 2">
    <name type="scientific">Cinnamomum micranthum f. kanehirae</name>
    <dbReference type="NCBI Taxonomy" id="337451"/>
    <lineage>
        <taxon>Eukaryota</taxon>
        <taxon>Viridiplantae</taxon>
        <taxon>Streptophyta</taxon>
        <taxon>Embryophyta</taxon>
        <taxon>Tracheophyta</taxon>
        <taxon>Spermatophyta</taxon>
        <taxon>Magnoliopsida</taxon>
        <taxon>Magnoliidae</taxon>
        <taxon>Laurales</taxon>
        <taxon>Lauraceae</taxon>
        <taxon>Cinnamomum</taxon>
    </lineage>
</organism>
<proteinExistence type="predicted"/>